<dbReference type="EMBL" id="JANAVB010015398">
    <property type="protein sequence ID" value="KAJ6833167.1"/>
    <property type="molecule type" value="Genomic_DNA"/>
</dbReference>
<dbReference type="AlphaFoldDB" id="A0AAX6GXW1"/>
<name>A0AAX6GXW1_IRIPA</name>
<proteinExistence type="predicted"/>
<keyword evidence="3" id="KW-1185">Reference proteome</keyword>
<evidence type="ECO:0000256" key="1">
    <source>
        <dbReference type="SAM" id="MobiDB-lite"/>
    </source>
</evidence>
<evidence type="ECO:0000313" key="3">
    <source>
        <dbReference type="Proteomes" id="UP001140949"/>
    </source>
</evidence>
<sequence>MNESTKRSRERGKEKVSERERDRGREVYQSFYRWRQALKAARKAALVSWTRRRLLCKADGEIQTATLEVTDARIGDPDAGGAQDQPNLVEARVLAWRRGSVHWHDGQNSSTTRSRGFTWLEELVENSTMASGGVYVRDEASTETGGCNGVGRLRQTAVGQENG</sequence>
<comment type="caution">
    <text evidence="2">The sequence shown here is derived from an EMBL/GenBank/DDBJ whole genome shotgun (WGS) entry which is preliminary data.</text>
</comment>
<reference evidence="2" key="1">
    <citation type="journal article" date="2023" name="GigaByte">
        <title>Genome assembly of the bearded iris, Iris pallida Lam.</title>
        <authorList>
            <person name="Bruccoleri R.E."/>
            <person name="Oakeley E.J."/>
            <person name="Faust A.M.E."/>
            <person name="Altorfer M."/>
            <person name="Dessus-Babus S."/>
            <person name="Burckhardt D."/>
            <person name="Oertli M."/>
            <person name="Naumann U."/>
            <person name="Petersen F."/>
            <person name="Wong J."/>
        </authorList>
    </citation>
    <scope>NUCLEOTIDE SEQUENCE</scope>
    <source>
        <strain evidence="2">GSM-AAB239-AS_SAM_17_03QT</strain>
    </source>
</reference>
<feature type="region of interest" description="Disordered" evidence="1">
    <location>
        <begin position="1"/>
        <end position="23"/>
    </location>
</feature>
<organism evidence="2 3">
    <name type="scientific">Iris pallida</name>
    <name type="common">Sweet iris</name>
    <dbReference type="NCBI Taxonomy" id="29817"/>
    <lineage>
        <taxon>Eukaryota</taxon>
        <taxon>Viridiplantae</taxon>
        <taxon>Streptophyta</taxon>
        <taxon>Embryophyta</taxon>
        <taxon>Tracheophyta</taxon>
        <taxon>Spermatophyta</taxon>
        <taxon>Magnoliopsida</taxon>
        <taxon>Liliopsida</taxon>
        <taxon>Asparagales</taxon>
        <taxon>Iridaceae</taxon>
        <taxon>Iridoideae</taxon>
        <taxon>Irideae</taxon>
        <taxon>Iris</taxon>
    </lineage>
</organism>
<dbReference type="Proteomes" id="UP001140949">
    <property type="component" value="Unassembled WGS sequence"/>
</dbReference>
<gene>
    <name evidence="2" type="ORF">M6B38_341080</name>
</gene>
<reference evidence="2" key="2">
    <citation type="submission" date="2023-04" db="EMBL/GenBank/DDBJ databases">
        <authorList>
            <person name="Bruccoleri R.E."/>
            <person name="Oakeley E.J."/>
            <person name="Faust A.-M."/>
            <person name="Dessus-Babus S."/>
            <person name="Altorfer M."/>
            <person name="Burckhardt D."/>
            <person name="Oertli M."/>
            <person name="Naumann U."/>
            <person name="Petersen F."/>
            <person name="Wong J."/>
        </authorList>
    </citation>
    <scope>NUCLEOTIDE SEQUENCE</scope>
    <source>
        <strain evidence="2">GSM-AAB239-AS_SAM_17_03QT</strain>
        <tissue evidence="2">Leaf</tissue>
    </source>
</reference>
<evidence type="ECO:0000313" key="2">
    <source>
        <dbReference type="EMBL" id="KAJ6833167.1"/>
    </source>
</evidence>
<accession>A0AAX6GXW1</accession>
<protein>
    <submittedName>
        <fullName evidence="2">Uncharacterized protein</fullName>
    </submittedName>
</protein>